<dbReference type="Proteomes" id="UP000479000">
    <property type="component" value="Unassembled WGS sequence"/>
</dbReference>
<dbReference type="EMBL" id="CADCXU010032019">
    <property type="protein sequence ID" value="CAB0017860.1"/>
    <property type="molecule type" value="Genomic_DNA"/>
</dbReference>
<dbReference type="AlphaFoldDB" id="A0A6H5HM30"/>
<reference evidence="1 2" key="1">
    <citation type="submission" date="2020-02" db="EMBL/GenBank/DDBJ databases">
        <authorList>
            <person name="Ferguson B K."/>
        </authorList>
    </citation>
    <scope>NUCLEOTIDE SEQUENCE [LARGE SCALE GENOMIC DNA]</scope>
</reference>
<organism evidence="1 2">
    <name type="scientific">Nesidiocoris tenuis</name>
    <dbReference type="NCBI Taxonomy" id="355587"/>
    <lineage>
        <taxon>Eukaryota</taxon>
        <taxon>Metazoa</taxon>
        <taxon>Ecdysozoa</taxon>
        <taxon>Arthropoda</taxon>
        <taxon>Hexapoda</taxon>
        <taxon>Insecta</taxon>
        <taxon>Pterygota</taxon>
        <taxon>Neoptera</taxon>
        <taxon>Paraneoptera</taxon>
        <taxon>Hemiptera</taxon>
        <taxon>Heteroptera</taxon>
        <taxon>Panheteroptera</taxon>
        <taxon>Cimicomorpha</taxon>
        <taxon>Miridae</taxon>
        <taxon>Dicyphina</taxon>
        <taxon>Nesidiocoris</taxon>
    </lineage>
</organism>
<gene>
    <name evidence="1" type="ORF">NTEN_LOCUS21787</name>
</gene>
<feature type="non-terminal residue" evidence="1">
    <location>
        <position position="91"/>
    </location>
</feature>
<evidence type="ECO:0000313" key="2">
    <source>
        <dbReference type="Proteomes" id="UP000479000"/>
    </source>
</evidence>
<evidence type="ECO:0000313" key="1">
    <source>
        <dbReference type="EMBL" id="CAB0017860.1"/>
    </source>
</evidence>
<keyword evidence="2" id="KW-1185">Reference proteome</keyword>
<name>A0A6H5HM30_9HEMI</name>
<protein>
    <submittedName>
        <fullName evidence="1">Uncharacterized protein</fullName>
    </submittedName>
</protein>
<proteinExistence type="predicted"/>
<accession>A0A6H5HM30</accession>
<sequence>MYQNKYEIFENTLPLTETFRYFRVMHFGVVLSDFPSLKPRPNHESVHGSLYVLFAFCTVGRRVHVLAARAASHLLLMQAVRRHRMMAVHQL</sequence>